<accession>A0ABM1LPY8</accession>
<evidence type="ECO:0000313" key="4">
    <source>
        <dbReference type="Proteomes" id="UP000694861"/>
    </source>
</evidence>
<dbReference type="PANTHER" id="PTHR32343">
    <property type="entry name" value="SERINE/ARGININE-RICH SPLICING FACTOR"/>
    <property type="match status" value="1"/>
</dbReference>
<protein>
    <submittedName>
        <fullName evidence="5">Embryonic polyadenylate-binding protein 2-B-like isoform X1</fullName>
    </submittedName>
</protein>
<gene>
    <name evidence="5" type="primary">LOC107881017</name>
</gene>
<dbReference type="SUPFAM" id="SSF54928">
    <property type="entry name" value="RNA-binding domain, RBD"/>
    <property type="match status" value="1"/>
</dbReference>
<dbReference type="RefSeq" id="XP_016649465.1">
    <property type="nucleotide sequence ID" value="XM_016793979.1"/>
</dbReference>
<proteinExistence type="predicted"/>
<organism evidence="4 5">
    <name type="scientific">Prunus mume</name>
    <name type="common">Japanese apricot</name>
    <name type="synonym">Armeniaca mume</name>
    <dbReference type="NCBI Taxonomy" id="102107"/>
    <lineage>
        <taxon>Eukaryota</taxon>
        <taxon>Viridiplantae</taxon>
        <taxon>Streptophyta</taxon>
        <taxon>Embryophyta</taxon>
        <taxon>Tracheophyta</taxon>
        <taxon>Spermatophyta</taxon>
        <taxon>Magnoliopsida</taxon>
        <taxon>eudicotyledons</taxon>
        <taxon>Gunneridae</taxon>
        <taxon>Pentapetalae</taxon>
        <taxon>rosids</taxon>
        <taxon>fabids</taxon>
        <taxon>Rosales</taxon>
        <taxon>Rosaceae</taxon>
        <taxon>Amygdaloideae</taxon>
        <taxon>Amygdaleae</taxon>
        <taxon>Prunus</taxon>
    </lineage>
</organism>
<feature type="region of interest" description="Disordered" evidence="2">
    <location>
        <begin position="103"/>
        <end position="139"/>
    </location>
</feature>
<evidence type="ECO:0000259" key="3">
    <source>
        <dbReference type="PROSITE" id="PS50102"/>
    </source>
</evidence>
<dbReference type="GeneID" id="107881017"/>
<dbReference type="Proteomes" id="UP000694861">
    <property type="component" value="Linkage group LG4"/>
</dbReference>
<dbReference type="PROSITE" id="PS50102">
    <property type="entry name" value="RRM"/>
    <property type="match status" value="1"/>
</dbReference>
<dbReference type="Pfam" id="PF00076">
    <property type="entry name" value="RRM_1"/>
    <property type="match status" value="1"/>
</dbReference>
<dbReference type="InterPro" id="IPR012677">
    <property type="entry name" value="Nucleotide-bd_a/b_plait_sf"/>
</dbReference>
<evidence type="ECO:0000256" key="2">
    <source>
        <dbReference type="SAM" id="MobiDB-lite"/>
    </source>
</evidence>
<dbReference type="Gene3D" id="3.30.70.330">
    <property type="match status" value="1"/>
</dbReference>
<reference evidence="4" key="1">
    <citation type="journal article" date="2012" name="Nat. Commun.">
        <title>The genome of Prunus mume.</title>
        <authorList>
            <person name="Zhang Q."/>
            <person name="Chen W."/>
            <person name="Sun L."/>
            <person name="Zhao F."/>
            <person name="Huang B."/>
            <person name="Yang W."/>
            <person name="Tao Y."/>
            <person name="Wang J."/>
            <person name="Yuan Z."/>
            <person name="Fan G."/>
            <person name="Xing Z."/>
            <person name="Han C."/>
            <person name="Pan H."/>
            <person name="Zhong X."/>
            <person name="Shi W."/>
            <person name="Liang X."/>
            <person name="Du D."/>
            <person name="Sun F."/>
            <person name="Xu Z."/>
            <person name="Hao R."/>
            <person name="Lv T."/>
            <person name="Lv Y."/>
            <person name="Zheng Z."/>
            <person name="Sun M."/>
            <person name="Luo L."/>
            <person name="Cai M."/>
            <person name="Gao Y."/>
            <person name="Wang J."/>
            <person name="Yin Y."/>
            <person name="Xu X."/>
            <person name="Cheng T."/>
            <person name="Wang J."/>
        </authorList>
    </citation>
    <scope>NUCLEOTIDE SEQUENCE [LARGE SCALE GENOMIC DNA]</scope>
</reference>
<reference evidence="5" key="2">
    <citation type="submission" date="2025-08" db="UniProtKB">
        <authorList>
            <consortium name="RefSeq"/>
        </authorList>
    </citation>
    <scope>IDENTIFICATION</scope>
</reference>
<dbReference type="InterPro" id="IPR000504">
    <property type="entry name" value="RRM_dom"/>
</dbReference>
<name>A0ABM1LPY8_PRUMU</name>
<evidence type="ECO:0000256" key="1">
    <source>
        <dbReference type="PROSITE-ProRule" id="PRU00176"/>
    </source>
</evidence>
<sequence>MIHLSNSGILQDSEKNIEVDSRTVLVTNIRFKATKEALSLFFANCGGVVNVVMLTDILTANRQGAAYVTFANEESVDKAVALSGTTFYSRTVKVLRKAEAASAATAPAQLSPKPFHVHGNRKAIPNKPRYPSSSLQWRR</sequence>
<feature type="domain" description="RRM" evidence="3">
    <location>
        <begin position="22"/>
        <end position="99"/>
    </location>
</feature>
<keyword evidence="1" id="KW-0694">RNA-binding</keyword>
<keyword evidence="4" id="KW-1185">Reference proteome</keyword>
<dbReference type="SMART" id="SM00360">
    <property type="entry name" value="RRM"/>
    <property type="match status" value="1"/>
</dbReference>
<dbReference type="InterPro" id="IPR035979">
    <property type="entry name" value="RBD_domain_sf"/>
</dbReference>
<evidence type="ECO:0000313" key="5">
    <source>
        <dbReference type="RefSeq" id="XP_016649465.1"/>
    </source>
</evidence>